<sequence length="42" mass="4974">IQDTLNNLFTLLFAPGSFSIFLHINRGTFNYEIRLFLSYDFN</sequence>
<evidence type="ECO:0000313" key="2">
    <source>
        <dbReference type="EMBL" id="CDW51054.1"/>
    </source>
</evidence>
<feature type="non-terminal residue" evidence="2">
    <location>
        <position position="1"/>
    </location>
</feature>
<feature type="transmembrane region" description="Helical" evidence="1">
    <location>
        <begin position="6"/>
        <end position="24"/>
    </location>
</feature>
<dbReference type="EMBL" id="HACA01033693">
    <property type="protein sequence ID" value="CDW51054.1"/>
    <property type="molecule type" value="Transcribed_RNA"/>
</dbReference>
<protein>
    <submittedName>
        <fullName evidence="2">Uncharacterized protein</fullName>
    </submittedName>
</protein>
<reference evidence="2" key="1">
    <citation type="submission" date="2014-05" db="EMBL/GenBank/DDBJ databases">
        <authorList>
            <person name="Chronopoulou M."/>
        </authorList>
    </citation>
    <scope>NUCLEOTIDE SEQUENCE</scope>
    <source>
        <tissue evidence="2">Whole organism</tissue>
    </source>
</reference>
<proteinExistence type="predicted"/>
<evidence type="ECO:0000256" key="1">
    <source>
        <dbReference type="SAM" id="Phobius"/>
    </source>
</evidence>
<dbReference type="AlphaFoldDB" id="A0A0K2VKS6"/>
<keyword evidence="1" id="KW-1133">Transmembrane helix</keyword>
<organism evidence="2">
    <name type="scientific">Lepeophtheirus salmonis</name>
    <name type="common">Salmon louse</name>
    <name type="synonym">Caligus salmonis</name>
    <dbReference type="NCBI Taxonomy" id="72036"/>
    <lineage>
        <taxon>Eukaryota</taxon>
        <taxon>Metazoa</taxon>
        <taxon>Ecdysozoa</taxon>
        <taxon>Arthropoda</taxon>
        <taxon>Crustacea</taxon>
        <taxon>Multicrustacea</taxon>
        <taxon>Hexanauplia</taxon>
        <taxon>Copepoda</taxon>
        <taxon>Siphonostomatoida</taxon>
        <taxon>Caligidae</taxon>
        <taxon>Lepeophtheirus</taxon>
    </lineage>
</organism>
<accession>A0A0K2VKS6</accession>
<keyword evidence="1" id="KW-0472">Membrane</keyword>
<keyword evidence="1" id="KW-0812">Transmembrane</keyword>
<name>A0A0K2VKS6_LEPSM</name>